<feature type="transmembrane region" description="Helical" evidence="1">
    <location>
        <begin position="123"/>
        <end position="152"/>
    </location>
</feature>
<dbReference type="EMBL" id="CAFBMC010000093">
    <property type="protein sequence ID" value="CAB4907952.1"/>
    <property type="molecule type" value="Genomic_DNA"/>
</dbReference>
<reference evidence="2" key="1">
    <citation type="submission" date="2020-05" db="EMBL/GenBank/DDBJ databases">
        <authorList>
            <person name="Chiriac C."/>
            <person name="Salcher M."/>
            <person name="Ghai R."/>
            <person name="Kavagutti S V."/>
        </authorList>
    </citation>
    <scope>NUCLEOTIDE SEQUENCE</scope>
</reference>
<evidence type="ECO:0000313" key="2">
    <source>
        <dbReference type="EMBL" id="CAB4907952.1"/>
    </source>
</evidence>
<evidence type="ECO:0000256" key="1">
    <source>
        <dbReference type="SAM" id="Phobius"/>
    </source>
</evidence>
<gene>
    <name evidence="2" type="ORF">UFOPK3495_01385</name>
</gene>
<organism evidence="2">
    <name type="scientific">freshwater metagenome</name>
    <dbReference type="NCBI Taxonomy" id="449393"/>
    <lineage>
        <taxon>unclassified sequences</taxon>
        <taxon>metagenomes</taxon>
        <taxon>ecological metagenomes</taxon>
    </lineage>
</organism>
<feature type="transmembrane region" description="Helical" evidence="1">
    <location>
        <begin position="192"/>
        <end position="216"/>
    </location>
</feature>
<sequence>MENQNKPSVSVALSWAFDTFKSNAVPFIALAAVVAVIQMAQQLSIKPLENILSDCVDPQSPGQVAACNTSTGAGAFAAIALTFIFMLLAAFATIGVYRAALRTTQGGEPSFQDMLTTQYLGRYIAFTIVLILLSLAGLVLCIIPMFLVIFFLQLGPYYVLDKGYGAGTAIKASFKAIKTYLGPAVLLTLMNIAVSLVGSMLFGILTLVTLPFVALFTAHMYRQFNQEAIV</sequence>
<dbReference type="AlphaFoldDB" id="A0A6J7GIX9"/>
<proteinExistence type="predicted"/>
<accession>A0A6J7GIX9</accession>
<feature type="transmembrane region" description="Helical" evidence="1">
    <location>
        <begin position="20"/>
        <end position="40"/>
    </location>
</feature>
<feature type="transmembrane region" description="Helical" evidence="1">
    <location>
        <begin position="75"/>
        <end position="97"/>
    </location>
</feature>
<keyword evidence="1" id="KW-0812">Transmembrane</keyword>
<keyword evidence="1" id="KW-1133">Transmembrane helix</keyword>
<name>A0A6J7GIX9_9ZZZZ</name>
<protein>
    <submittedName>
        <fullName evidence="2">Unannotated protein</fullName>
    </submittedName>
</protein>
<keyword evidence="1" id="KW-0472">Membrane</keyword>